<dbReference type="GO" id="GO:0022857">
    <property type="term" value="F:transmembrane transporter activity"/>
    <property type="evidence" value="ECO:0007669"/>
    <property type="project" value="InterPro"/>
</dbReference>
<feature type="transmembrane region" description="Helical" evidence="7">
    <location>
        <begin position="56"/>
        <end position="75"/>
    </location>
</feature>
<dbReference type="AlphaFoldDB" id="A0A378J5G8"/>
<dbReference type="Pfam" id="PF07690">
    <property type="entry name" value="MFS_1"/>
    <property type="match status" value="1"/>
</dbReference>
<keyword evidence="2" id="KW-0813">Transport</keyword>
<dbReference type="Gene3D" id="1.20.1250.20">
    <property type="entry name" value="MFS general substrate transporter like domains"/>
    <property type="match status" value="1"/>
</dbReference>
<dbReference type="InterPro" id="IPR036259">
    <property type="entry name" value="MFS_trans_sf"/>
</dbReference>
<dbReference type="Proteomes" id="UP000254033">
    <property type="component" value="Unassembled WGS sequence"/>
</dbReference>
<dbReference type="SUPFAM" id="SSF103473">
    <property type="entry name" value="MFS general substrate transporter"/>
    <property type="match status" value="1"/>
</dbReference>
<organism evidence="9 10">
    <name type="scientific">Legionella feeleii</name>
    <dbReference type="NCBI Taxonomy" id="453"/>
    <lineage>
        <taxon>Bacteria</taxon>
        <taxon>Pseudomonadati</taxon>
        <taxon>Pseudomonadota</taxon>
        <taxon>Gammaproteobacteria</taxon>
        <taxon>Legionellales</taxon>
        <taxon>Legionellaceae</taxon>
        <taxon>Legionella</taxon>
    </lineage>
</organism>
<comment type="subcellular location">
    <subcellularLocation>
        <location evidence="1">Cell membrane</location>
        <topology evidence="1">Multi-pass membrane protein</topology>
    </subcellularLocation>
</comment>
<dbReference type="PANTHER" id="PTHR43414:SF6">
    <property type="entry name" value="MULTIDRUG RESISTANCE PROTEIN MDTG"/>
    <property type="match status" value="1"/>
</dbReference>
<feature type="transmembrane region" description="Helical" evidence="7">
    <location>
        <begin position="154"/>
        <end position="173"/>
    </location>
</feature>
<keyword evidence="6 7" id="KW-0472">Membrane</keyword>
<dbReference type="EMBL" id="UGNY01000001">
    <property type="protein sequence ID" value="STX39514.1"/>
    <property type="molecule type" value="Genomic_DNA"/>
</dbReference>
<evidence type="ECO:0000256" key="6">
    <source>
        <dbReference type="ARBA" id="ARBA00023136"/>
    </source>
</evidence>
<keyword evidence="3" id="KW-1003">Cell membrane</keyword>
<feature type="transmembrane region" description="Helical" evidence="7">
    <location>
        <begin position="81"/>
        <end position="101"/>
    </location>
</feature>
<dbReference type="InterPro" id="IPR011701">
    <property type="entry name" value="MFS"/>
</dbReference>
<dbReference type="PROSITE" id="PS50850">
    <property type="entry name" value="MFS"/>
    <property type="match status" value="1"/>
</dbReference>
<dbReference type="GO" id="GO:0005886">
    <property type="term" value="C:plasma membrane"/>
    <property type="evidence" value="ECO:0007669"/>
    <property type="project" value="UniProtKB-SubCell"/>
</dbReference>
<reference evidence="9 10" key="1">
    <citation type="submission" date="2018-06" db="EMBL/GenBank/DDBJ databases">
        <authorList>
            <consortium name="Pathogen Informatics"/>
            <person name="Doyle S."/>
        </authorList>
    </citation>
    <scope>NUCLEOTIDE SEQUENCE [LARGE SCALE GENOMIC DNA]</scope>
    <source>
        <strain evidence="9 10">NCTC11978</strain>
    </source>
</reference>
<evidence type="ECO:0000256" key="1">
    <source>
        <dbReference type="ARBA" id="ARBA00004651"/>
    </source>
</evidence>
<feature type="transmembrane region" description="Helical" evidence="7">
    <location>
        <begin position="26"/>
        <end position="44"/>
    </location>
</feature>
<protein>
    <submittedName>
        <fullName evidence="9">Major facilitator family transporter</fullName>
    </submittedName>
</protein>
<evidence type="ECO:0000256" key="2">
    <source>
        <dbReference type="ARBA" id="ARBA00022448"/>
    </source>
</evidence>
<evidence type="ECO:0000256" key="7">
    <source>
        <dbReference type="SAM" id="Phobius"/>
    </source>
</evidence>
<dbReference type="InterPro" id="IPR020846">
    <property type="entry name" value="MFS_dom"/>
</dbReference>
<evidence type="ECO:0000256" key="4">
    <source>
        <dbReference type="ARBA" id="ARBA00022692"/>
    </source>
</evidence>
<feature type="transmembrane region" description="Helical" evidence="7">
    <location>
        <begin position="113"/>
        <end position="134"/>
    </location>
</feature>
<evidence type="ECO:0000256" key="5">
    <source>
        <dbReference type="ARBA" id="ARBA00022989"/>
    </source>
</evidence>
<evidence type="ECO:0000313" key="9">
    <source>
        <dbReference type="EMBL" id="STX39514.1"/>
    </source>
</evidence>
<proteinExistence type="predicted"/>
<evidence type="ECO:0000256" key="3">
    <source>
        <dbReference type="ARBA" id="ARBA00022475"/>
    </source>
</evidence>
<accession>A0A378J5G8</accession>
<sequence>MVLCALWGASYLQVVHHLSEMDASNVVSLIFMGSILGCPLVGWLSDSQGRRKPLMIIGALATLLAVLPLFMDLALSQFQLSILFFMLGLFTSTQVISYPLIAESNSTKNTGTATGIASVLIMGGGGVGQVIFGVLMQHHAIASAQQYTVADFQYAMWIFPLTAVAALLAVLMTRETYCKRLD</sequence>
<keyword evidence="4 7" id="KW-0812">Transmembrane</keyword>
<evidence type="ECO:0000259" key="8">
    <source>
        <dbReference type="PROSITE" id="PS50850"/>
    </source>
</evidence>
<gene>
    <name evidence="9" type="ORF">NCTC11978_02717</name>
</gene>
<dbReference type="PANTHER" id="PTHR43414">
    <property type="entry name" value="MULTIDRUG RESISTANCE PROTEIN MDTG"/>
    <property type="match status" value="1"/>
</dbReference>
<feature type="domain" description="Major facilitator superfamily (MFS) profile" evidence="8">
    <location>
        <begin position="1"/>
        <end position="182"/>
    </location>
</feature>
<evidence type="ECO:0000313" key="10">
    <source>
        <dbReference type="Proteomes" id="UP000254033"/>
    </source>
</evidence>
<keyword evidence="5 7" id="KW-1133">Transmembrane helix</keyword>
<name>A0A378J5G8_9GAMM</name>